<proteinExistence type="predicted"/>
<dbReference type="EMBL" id="JALPRX010000178">
    <property type="protein sequence ID" value="MCK8788096.1"/>
    <property type="molecule type" value="Genomic_DNA"/>
</dbReference>
<keyword evidence="3" id="KW-1185">Reference proteome</keyword>
<evidence type="ECO:0000313" key="2">
    <source>
        <dbReference type="EMBL" id="MCK8788096.1"/>
    </source>
</evidence>
<dbReference type="RefSeq" id="WP_248670138.1">
    <property type="nucleotide sequence ID" value="NZ_JALPRX010000178.1"/>
</dbReference>
<dbReference type="Proteomes" id="UP001139516">
    <property type="component" value="Unassembled WGS sequence"/>
</dbReference>
<name>A0A9X2BY81_9PROT</name>
<evidence type="ECO:0000256" key="1">
    <source>
        <dbReference type="SAM" id="Phobius"/>
    </source>
</evidence>
<keyword evidence="1" id="KW-0472">Membrane</keyword>
<organism evidence="2 3">
    <name type="scientific">Roseomonas acroporae</name>
    <dbReference type="NCBI Taxonomy" id="2937791"/>
    <lineage>
        <taxon>Bacteria</taxon>
        <taxon>Pseudomonadati</taxon>
        <taxon>Pseudomonadota</taxon>
        <taxon>Alphaproteobacteria</taxon>
        <taxon>Acetobacterales</taxon>
        <taxon>Roseomonadaceae</taxon>
        <taxon>Roseomonas</taxon>
    </lineage>
</organism>
<reference evidence="2" key="1">
    <citation type="submission" date="2022-04" db="EMBL/GenBank/DDBJ databases">
        <title>Roseomonas acroporae sp. nov., isolated from coral Acropora digitifera.</title>
        <authorList>
            <person name="Sun H."/>
        </authorList>
    </citation>
    <scope>NUCLEOTIDE SEQUENCE</scope>
    <source>
        <strain evidence="2">NAR14</strain>
    </source>
</reference>
<accession>A0A9X2BY81</accession>
<gene>
    <name evidence="2" type="ORF">M0638_27445</name>
</gene>
<dbReference type="AlphaFoldDB" id="A0A9X2BY81"/>
<keyword evidence="1" id="KW-1133">Transmembrane helix</keyword>
<comment type="caution">
    <text evidence="2">The sequence shown here is derived from an EMBL/GenBank/DDBJ whole genome shotgun (WGS) entry which is preliminary data.</text>
</comment>
<evidence type="ECO:0000313" key="3">
    <source>
        <dbReference type="Proteomes" id="UP001139516"/>
    </source>
</evidence>
<feature type="transmembrane region" description="Helical" evidence="1">
    <location>
        <begin position="37"/>
        <end position="57"/>
    </location>
</feature>
<protein>
    <submittedName>
        <fullName evidence="2">Uncharacterized protein</fullName>
    </submittedName>
</protein>
<sequence length="62" mass="6364">MSEPTTIPTHPEEMTASVDMRLGSSVSVQARARATPAGLIAAGILAAAVILAIVPLVRAARR</sequence>
<keyword evidence="1" id="KW-0812">Transmembrane</keyword>